<gene>
    <name evidence="1" type="ORF">C0V82_26015</name>
</gene>
<dbReference type="NCBIfam" id="NF033819">
    <property type="entry name" value="IS66_TnpB"/>
    <property type="match status" value="1"/>
</dbReference>
<dbReference type="Pfam" id="PF05717">
    <property type="entry name" value="TnpB_IS66"/>
    <property type="match status" value="1"/>
</dbReference>
<dbReference type="PANTHER" id="PTHR36455">
    <property type="match status" value="1"/>
</dbReference>
<keyword evidence="2" id="KW-1185">Reference proteome</keyword>
<organism evidence="1 2">
    <name type="scientific">Niveispirillum cyanobacteriorum</name>
    <dbReference type="NCBI Taxonomy" id="1612173"/>
    <lineage>
        <taxon>Bacteria</taxon>
        <taxon>Pseudomonadati</taxon>
        <taxon>Pseudomonadota</taxon>
        <taxon>Alphaproteobacteria</taxon>
        <taxon>Rhodospirillales</taxon>
        <taxon>Azospirillaceae</taxon>
        <taxon>Niveispirillum</taxon>
    </lineage>
</organism>
<geneLocation type="plasmid" evidence="1 2">
    <name>unnamed3</name>
</geneLocation>
<dbReference type="AlphaFoldDB" id="A0A2K9NLC7"/>
<accession>A0A2K9NLC7</accession>
<reference evidence="1 2" key="1">
    <citation type="submission" date="2017-12" db="EMBL/GenBank/DDBJ databases">
        <title>Genomes of bacteria within cyanobacterial aggregates.</title>
        <authorList>
            <person name="Cai H."/>
        </authorList>
    </citation>
    <scope>NUCLEOTIDE SEQUENCE [LARGE SCALE GENOMIC DNA]</scope>
    <source>
        <strain evidence="1 2">TH16</strain>
        <plasmid evidence="1 2">unnamed3</plasmid>
    </source>
</reference>
<dbReference type="InterPro" id="IPR008878">
    <property type="entry name" value="Transposase_IS66_Orf2"/>
</dbReference>
<sequence length="126" mass="13796">MLIRHGGKRAEGLGGSGAVLDDPDPAGVHVWLATGRTDMRKGFDSLAQQVQEILGHDPHGGHLFVFRGRRGDLVKVIWHDGVGMSLYVKRLERGWFIWPAPSGGCVAISGPQFAYLFEGIQEYPLC</sequence>
<name>A0A2K9NLC7_9PROT</name>
<keyword evidence="1" id="KW-0614">Plasmid</keyword>
<evidence type="ECO:0000313" key="1">
    <source>
        <dbReference type="EMBL" id="AUN33879.1"/>
    </source>
</evidence>
<proteinExistence type="predicted"/>
<dbReference type="EMBL" id="CP025615">
    <property type="protein sequence ID" value="AUN33879.1"/>
    <property type="molecule type" value="Genomic_DNA"/>
</dbReference>
<dbReference type="PANTHER" id="PTHR36455:SF1">
    <property type="entry name" value="BLR8292 PROTEIN"/>
    <property type="match status" value="1"/>
</dbReference>
<dbReference type="RefSeq" id="WP_102115382.1">
    <property type="nucleotide sequence ID" value="NZ_CP025615.1"/>
</dbReference>
<evidence type="ECO:0000313" key="2">
    <source>
        <dbReference type="Proteomes" id="UP000234752"/>
    </source>
</evidence>
<protein>
    <recommendedName>
        <fullName evidence="3">Transposase</fullName>
    </recommendedName>
</protein>
<dbReference type="OrthoDB" id="9801450at2"/>
<dbReference type="Proteomes" id="UP000234752">
    <property type="component" value="Plasmid unnamed3"/>
</dbReference>
<evidence type="ECO:0008006" key="3">
    <source>
        <dbReference type="Google" id="ProtNLM"/>
    </source>
</evidence>
<dbReference type="KEGG" id="ncb:C0V82_26015"/>